<feature type="coiled-coil region" evidence="1">
    <location>
        <begin position="119"/>
        <end position="174"/>
    </location>
</feature>
<accession>A0A317V314</accession>
<dbReference type="EMBL" id="MSFL01000035">
    <property type="protein sequence ID" value="PWY68664.1"/>
    <property type="molecule type" value="Genomic_DNA"/>
</dbReference>
<keyword evidence="4" id="KW-1185">Reference proteome</keyword>
<gene>
    <name evidence="3" type="ORF">BO70DRAFT_152184</name>
</gene>
<protein>
    <submittedName>
        <fullName evidence="3">Uncharacterized protein</fullName>
    </submittedName>
</protein>
<dbReference type="Gene3D" id="1.20.5.170">
    <property type="match status" value="1"/>
</dbReference>
<sequence length="210" mass="23510">MPAQKRKASSIEEQTSSTQAATRGRPWKYKITPDIDMGISIPELPENAAAKIKAQQEAQQKKSREDAVKYTDVTSIFEDARVLGTRFQTCFEEMQHQNTACIDYVLDLRHRTASLESYALTLEKNAQALASHVKGLEDQVQRLEGHSEGLEGLVKRLESRVGALESRLDGQERQVEFVDPSLVSNETLWRLDMVPGCYSEDPSCLLPGSN</sequence>
<evidence type="ECO:0000256" key="2">
    <source>
        <dbReference type="SAM" id="MobiDB-lite"/>
    </source>
</evidence>
<evidence type="ECO:0000313" key="4">
    <source>
        <dbReference type="Proteomes" id="UP000247233"/>
    </source>
</evidence>
<dbReference type="VEuPathDB" id="FungiDB:BO70DRAFT_152184"/>
<feature type="compositionally biased region" description="Polar residues" evidence="2">
    <location>
        <begin position="11"/>
        <end position="21"/>
    </location>
</feature>
<keyword evidence="1" id="KW-0175">Coiled coil</keyword>
<comment type="caution">
    <text evidence="3">The sequence shown here is derived from an EMBL/GenBank/DDBJ whole genome shotgun (WGS) entry which is preliminary data.</text>
</comment>
<dbReference type="AlphaFoldDB" id="A0A317V314"/>
<reference evidence="3 4" key="1">
    <citation type="submission" date="2016-12" db="EMBL/GenBank/DDBJ databases">
        <title>The genomes of Aspergillus section Nigri reveals drivers in fungal speciation.</title>
        <authorList>
            <consortium name="DOE Joint Genome Institute"/>
            <person name="Vesth T.C."/>
            <person name="Nybo J."/>
            <person name="Theobald S."/>
            <person name="Brandl J."/>
            <person name="Frisvad J.C."/>
            <person name="Nielsen K.F."/>
            <person name="Lyhne E.K."/>
            <person name="Kogle M.E."/>
            <person name="Kuo A."/>
            <person name="Riley R."/>
            <person name="Clum A."/>
            <person name="Nolan M."/>
            <person name="Lipzen A."/>
            <person name="Salamov A."/>
            <person name="Henrissat B."/>
            <person name="Wiebenga A."/>
            <person name="De Vries R.P."/>
            <person name="Grigoriev I.V."/>
            <person name="Mortensen U.H."/>
            <person name="Andersen M.R."/>
            <person name="Baker S.E."/>
        </authorList>
    </citation>
    <scope>NUCLEOTIDE SEQUENCE [LARGE SCALE GENOMIC DNA]</scope>
    <source>
        <strain evidence="3 4">CBS 117.55</strain>
    </source>
</reference>
<organism evidence="3 4">
    <name type="scientific">Aspergillus heteromorphus CBS 117.55</name>
    <dbReference type="NCBI Taxonomy" id="1448321"/>
    <lineage>
        <taxon>Eukaryota</taxon>
        <taxon>Fungi</taxon>
        <taxon>Dikarya</taxon>
        <taxon>Ascomycota</taxon>
        <taxon>Pezizomycotina</taxon>
        <taxon>Eurotiomycetes</taxon>
        <taxon>Eurotiomycetidae</taxon>
        <taxon>Eurotiales</taxon>
        <taxon>Aspergillaceae</taxon>
        <taxon>Aspergillus</taxon>
        <taxon>Aspergillus subgen. Circumdati</taxon>
    </lineage>
</organism>
<evidence type="ECO:0000313" key="3">
    <source>
        <dbReference type="EMBL" id="PWY68664.1"/>
    </source>
</evidence>
<dbReference type="GeneID" id="37060458"/>
<evidence type="ECO:0000256" key="1">
    <source>
        <dbReference type="SAM" id="Coils"/>
    </source>
</evidence>
<proteinExistence type="predicted"/>
<name>A0A317V314_9EURO</name>
<feature type="region of interest" description="Disordered" evidence="2">
    <location>
        <begin position="1"/>
        <end position="27"/>
    </location>
</feature>
<dbReference type="Proteomes" id="UP000247233">
    <property type="component" value="Unassembled WGS sequence"/>
</dbReference>
<dbReference type="RefSeq" id="XP_025395374.1">
    <property type="nucleotide sequence ID" value="XM_025538221.1"/>
</dbReference>